<dbReference type="NCBIfam" id="TIGR02532">
    <property type="entry name" value="IV_pilin_GFxxxE"/>
    <property type="match status" value="1"/>
</dbReference>
<name>A0A0C1HTZ5_STRCV</name>
<evidence type="ECO:0000313" key="11">
    <source>
        <dbReference type="EMBL" id="KIC77543.1"/>
    </source>
</evidence>
<evidence type="ECO:0000256" key="1">
    <source>
        <dbReference type="ARBA" id="ARBA00004162"/>
    </source>
</evidence>
<gene>
    <name evidence="11" type="ORF">RN79_07535</name>
</gene>
<protein>
    <submittedName>
        <fullName evidence="11">Competence protein ComG</fullName>
    </submittedName>
</protein>
<evidence type="ECO:0000256" key="2">
    <source>
        <dbReference type="ARBA" id="ARBA00004241"/>
    </source>
</evidence>
<keyword evidence="4" id="KW-0488">Methylation</keyword>
<evidence type="ECO:0000256" key="8">
    <source>
        <dbReference type="ARBA" id="ARBA00023287"/>
    </source>
</evidence>
<dbReference type="InterPro" id="IPR000983">
    <property type="entry name" value="Bac_GSPG_pilin"/>
</dbReference>
<dbReference type="Pfam" id="PF07963">
    <property type="entry name" value="N_methyl"/>
    <property type="match status" value="1"/>
</dbReference>
<dbReference type="Gene3D" id="3.30.700.10">
    <property type="entry name" value="Glycoprotein, Type 4 Pilin"/>
    <property type="match status" value="1"/>
</dbReference>
<dbReference type="EMBL" id="JWIY01000003">
    <property type="protein sequence ID" value="KIC77543.1"/>
    <property type="molecule type" value="Genomic_DNA"/>
</dbReference>
<dbReference type="GO" id="GO:0009986">
    <property type="term" value="C:cell surface"/>
    <property type="evidence" value="ECO:0007669"/>
    <property type="project" value="UniProtKB-SubCell"/>
</dbReference>
<dbReference type="GO" id="GO:0005886">
    <property type="term" value="C:plasma membrane"/>
    <property type="evidence" value="ECO:0007669"/>
    <property type="project" value="UniProtKB-SubCell"/>
</dbReference>
<dbReference type="InterPro" id="IPR016940">
    <property type="entry name" value="ComGC"/>
</dbReference>
<feature type="transmembrane region" description="Helical" evidence="10">
    <location>
        <begin position="12"/>
        <end position="32"/>
    </location>
</feature>
<dbReference type="eggNOG" id="COG4537">
    <property type="taxonomic scope" value="Bacteria"/>
</dbReference>
<dbReference type="NCBIfam" id="NF040999">
    <property type="entry name" value="pilin_ComGC"/>
    <property type="match status" value="1"/>
</dbReference>
<evidence type="ECO:0000256" key="6">
    <source>
        <dbReference type="ARBA" id="ARBA00022989"/>
    </source>
</evidence>
<sequence length="105" mass="11665">MKKIKNIKVKAFTLVEMLVVLLIISVLMLLFVPNLTKQKEAVTEKGNAAVVKVIESQAELFEVNHTNEKATLSKLVSEGTITDKQAASYKAYYAKHTKEARTVAD</sequence>
<dbReference type="Proteomes" id="UP000031339">
    <property type="component" value="Unassembled WGS sequence"/>
</dbReference>
<keyword evidence="5 10" id="KW-0812">Transmembrane</keyword>
<evidence type="ECO:0000256" key="4">
    <source>
        <dbReference type="ARBA" id="ARBA00022481"/>
    </source>
</evidence>
<evidence type="ECO:0000313" key="12">
    <source>
        <dbReference type="Proteomes" id="UP000031339"/>
    </source>
</evidence>
<dbReference type="RefSeq" id="WP_003070787.1">
    <property type="nucleotide sequence ID" value="NZ_CAJPUH010000009.1"/>
</dbReference>
<dbReference type="InterPro" id="IPR045584">
    <property type="entry name" value="Pilin-like"/>
</dbReference>
<keyword evidence="6 10" id="KW-1133">Transmembrane helix</keyword>
<reference evidence="11 12" key="1">
    <citation type="submission" date="2014-12" db="EMBL/GenBank/DDBJ databases">
        <title>Partial genome sequence of Streptococcus constellatus KCOM 1650 (= ChDC B144).</title>
        <authorList>
            <person name="Kook J.-K."/>
            <person name="Park S.-N."/>
            <person name="Lim Y.K."/>
            <person name="Jo E."/>
        </authorList>
    </citation>
    <scope>NUCLEOTIDE SEQUENCE [LARGE SCALE GENOMIC DNA]</scope>
    <source>
        <strain evidence="11 12">KCOM 1650</strain>
    </source>
</reference>
<dbReference type="SUPFAM" id="SSF54523">
    <property type="entry name" value="Pili subunits"/>
    <property type="match status" value="1"/>
</dbReference>
<dbReference type="InterPro" id="IPR012902">
    <property type="entry name" value="N_methyl_site"/>
</dbReference>
<keyword evidence="8" id="KW-0178">Competence</keyword>
<proteinExistence type="inferred from homology"/>
<organism evidence="11 12">
    <name type="scientific">Streptococcus constellatus</name>
    <dbReference type="NCBI Taxonomy" id="76860"/>
    <lineage>
        <taxon>Bacteria</taxon>
        <taxon>Bacillati</taxon>
        <taxon>Bacillota</taxon>
        <taxon>Bacilli</taxon>
        <taxon>Lactobacillales</taxon>
        <taxon>Streptococcaceae</taxon>
        <taxon>Streptococcus</taxon>
        <taxon>Streptococcus anginosus group</taxon>
    </lineage>
</organism>
<dbReference type="AlphaFoldDB" id="A0A0C1HTZ5"/>
<dbReference type="GO" id="GO:0015627">
    <property type="term" value="C:type II protein secretion system complex"/>
    <property type="evidence" value="ECO:0007669"/>
    <property type="project" value="InterPro"/>
</dbReference>
<keyword evidence="7 10" id="KW-0472">Membrane</keyword>
<dbReference type="GO" id="GO:0015628">
    <property type="term" value="P:protein secretion by the type II secretion system"/>
    <property type="evidence" value="ECO:0007669"/>
    <property type="project" value="InterPro"/>
</dbReference>
<comment type="subcellular location">
    <subcellularLocation>
        <location evidence="1">Cell membrane</location>
        <topology evidence="1">Single-pass membrane protein</topology>
    </subcellularLocation>
    <subcellularLocation>
        <location evidence="2">Cell surface</location>
    </subcellularLocation>
</comment>
<evidence type="ECO:0000256" key="10">
    <source>
        <dbReference type="SAM" id="Phobius"/>
    </source>
</evidence>
<evidence type="ECO:0000256" key="9">
    <source>
        <dbReference type="ARBA" id="ARBA00043982"/>
    </source>
</evidence>
<comment type="similarity">
    <text evidence="9">Belongs to the ComGC family.</text>
</comment>
<accession>A0A0C1HTZ5</accession>
<dbReference type="OrthoDB" id="2232493at2"/>
<evidence type="ECO:0000256" key="5">
    <source>
        <dbReference type="ARBA" id="ARBA00022692"/>
    </source>
</evidence>
<dbReference type="PRINTS" id="PR00813">
    <property type="entry name" value="BCTERIALGSPG"/>
</dbReference>
<dbReference type="PIRSF" id="PIRSF029928">
    <property type="entry name" value="Late_competence_ComGC"/>
    <property type="match status" value="1"/>
</dbReference>
<dbReference type="GO" id="GO:0030420">
    <property type="term" value="P:establishment of competence for transformation"/>
    <property type="evidence" value="ECO:0007669"/>
    <property type="project" value="UniProtKB-KW"/>
</dbReference>
<evidence type="ECO:0000256" key="3">
    <source>
        <dbReference type="ARBA" id="ARBA00022475"/>
    </source>
</evidence>
<dbReference type="STRING" id="862969.SCI_1731"/>
<comment type="caution">
    <text evidence="11">The sequence shown here is derived from an EMBL/GenBank/DDBJ whole genome shotgun (WGS) entry which is preliminary data.</text>
</comment>
<keyword evidence="3" id="KW-1003">Cell membrane</keyword>
<evidence type="ECO:0000256" key="7">
    <source>
        <dbReference type="ARBA" id="ARBA00023136"/>
    </source>
</evidence>